<dbReference type="GO" id="GO:0006189">
    <property type="term" value="P:'de novo' IMP biosynthetic process"/>
    <property type="evidence" value="ECO:0007669"/>
    <property type="project" value="UniProtKB-UniRule"/>
</dbReference>
<dbReference type="SUPFAM" id="SSF56059">
    <property type="entry name" value="Glutathione synthetase ATP-binding domain-like"/>
    <property type="match status" value="1"/>
</dbReference>
<sequence>MAKVLVVGSGAREHALCRQLLLSPQVDKVFCAPGNAGMSEPNLETVKINELEFDQLVGFAEKNQIDLTIVGPELPLQKGIVDRFNVIGQNIFGPTKMAAALEGSKTFAKEVMQKAEVPTARYESYTDEITAIKAVENVTYPIVIKANGLAAGKGVVIAEDYATASTTVHNMLGNHQFGTDSIIVEEFLQGQEFSLMAFVNDEQIIPMPLSQDHKAAFDNDRGPNTGGMGAYSPLRQFPENLTQIGIEKIIQPIVHALKQDSIPFCGVLYAGLILTTDGPKVIEFNVRLGDPETVVVLPQLQSDLYELLQGLLHHEKVVPTWQTDQTYLGVVISSESYPQSSGSGVPLTSFENLPRDINVDYSGVKRQDGMLVSNGGRVLCLTTAAPDIQQAQDRIYGWLNQQQLDGLRYRHDIGNKGKQ</sequence>
<evidence type="ECO:0000256" key="11">
    <source>
        <dbReference type="ARBA" id="ARBA00042242"/>
    </source>
</evidence>
<accession>A0A0R2KXY0</accession>
<evidence type="ECO:0000256" key="4">
    <source>
        <dbReference type="ARBA" id="ARBA00013255"/>
    </source>
</evidence>
<dbReference type="InterPro" id="IPR013815">
    <property type="entry name" value="ATP_grasp_subdomain_1"/>
</dbReference>
<comment type="pathway">
    <text evidence="3 13">Purine metabolism; IMP biosynthesis via de novo pathway; N(1)-(5-phospho-D-ribosyl)glycinamide from 5-phospho-alpha-D-ribose 1-diphosphate: step 2/2.</text>
</comment>
<dbReference type="GO" id="GO:0004637">
    <property type="term" value="F:phosphoribosylamine-glycine ligase activity"/>
    <property type="evidence" value="ECO:0007669"/>
    <property type="project" value="UniProtKB-UniRule"/>
</dbReference>
<dbReference type="InterPro" id="IPR020561">
    <property type="entry name" value="PRibGlycinamid_synth_ATP-grasp"/>
</dbReference>
<dbReference type="HAMAP" id="MF_00138">
    <property type="entry name" value="GARS"/>
    <property type="match status" value="1"/>
</dbReference>
<keyword evidence="8 14" id="KW-0067">ATP-binding</keyword>
<dbReference type="InterPro" id="IPR037123">
    <property type="entry name" value="PRibGlycinamide_synth_C_sf"/>
</dbReference>
<evidence type="ECO:0000259" key="15">
    <source>
        <dbReference type="PROSITE" id="PS50975"/>
    </source>
</evidence>
<evidence type="ECO:0000256" key="8">
    <source>
        <dbReference type="ARBA" id="ARBA00022840"/>
    </source>
</evidence>
<dbReference type="SUPFAM" id="SSF52440">
    <property type="entry name" value="PreATP-grasp domain"/>
    <property type="match status" value="1"/>
</dbReference>
<keyword evidence="5 13" id="KW-0436">Ligase</keyword>
<evidence type="ECO:0000256" key="2">
    <source>
        <dbReference type="ARBA" id="ARBA00001946"/>
    </source>
</evidence>
<dbReference type="GO" id="GO:0046872">
    <property type="term" value="F:metal ion binding"/>
    <property type="evidence" value="ECO:0007669"/>
    <property type="project" value="InterPro"/>
</dbReference>
<dbReference type="Gene3D" id="3.30.470.20">
    <property type="entry name" value="ATP-grasp fold, B domain"/>
    <property type="match status" value="1"/>
</dbReference>
<comment type="cofactor">
    <cofactor evidence="1">
        <name>Mn(2+)</name>
        <dbReference type="ChEBI" id="CHEBI:29035"/>
    </cofactor>
</comment>
<dbReference type="InterPro" id="IPR011054">
    <property type="entry name" value="Rudment_hybrid_motif"/>
</dbReference>
<evidence type="ECO:0000256" key="10">
    <source>
        <dbReference type="ARBA" id="ARBA00038345"/>
    </source>
</evidence>
<evidence type="ECO:0000256" key="12">
    <source>
        <dbReference type="ARBA" id="ARBA00042864"/>
    </source>
</evidence>
<comment type="cofactor">
    <cofactor evidence="2">
        <name>Mg(2+)</name>
        <dbReference type="ChEBI" id="CHEBI:18420"/>
    </cofactor>
</comment>
<evidence type="ECO:0000256" key="5">
    <source>
        <dbReference type="ARBA" id="ARBA00022598"/>
    </source>
</evidence>
<comment type="catalytic activity">
    <reaction evidence="13">
        <text>5-phospho-beta-D-ribosylamine + glycine + ATP = N(1)-(5-phospho-beta-D-ribosyl)glycinamide + ADP + phosphate + H(+)</text>
        <dbReference type="Rhea" id="RHEA:17453"/>
        <dbReference type="ChEBI" id="CHEBI:15378"/>
        <dbReference type="ChEBI" id="CHEBI:30616"/>
        <dbReference type="ChEBI" id="CHEBI:43474"/>
        <dbReference type="ChEBI" id="CHEBI:57305"/>
        <dbReference type="ChEBI" id="CHEBI:58681"/>
        <dbReference type="ChEBI" id="CHEBI:143788"/>
        <dbReference type="ChEBI" id="CHEBI:456216"/>
        <dbReference type="EC" id="6.3.4.13"/>
    </reaction>
</comment>
<evidence type="ECO:0000256" key="9">
    <source>
        <dbReference type="ARBA" id="ARBA00023211"/>
    </source>
</evidence>
<dbReference type="AlphaFoldDB" id="A0A0R2KXY0"/>
<dbReference type="PROSITE" id="PS50975">
    <property type="entry name" value="ATP_GRASP"/>
    <property type="match status" value="1"/>
</dbReference>
<keyword evidence="6 14" id="KW-0547">Nucleotide-binding</keyword>
<keyword evidence="9" id="KW-0464">Manganese</keyword>
<proteinExistence type="inferred from homology"/>
<evidence type="ECO:0000256" key="1">
    <source>
        <dbReference type="ARBA" id="ARBA00001936"/>
    </source>
</evidence>
<evidence type="ECO:0000313" key="16">
    <source>
        <dbReference type="EMBL" id="KRN94463.1"/>
    </source>
</evidence>
<evidence type="ECO:0000256" key="13">
    <source>
        <dbReference type="HAMAP-Rule" id="MF_00138"/>
    </source>
</evidence>
<dbReference type="Pfam" id="PF01071">
    <property type="entry name" value="GARS_A"/>
    <property type="match status" value="1"/>
</dbReference>
<reference evidence="16 17" key="1">
    <citation type="journal article" date="2015" name="Genome Announc.">
        <title>Expanding the biotechnology potential of lactobacilli through comparative genomics of 213 strains and associated genera.</title>
        <authorList>
            <person name="Sun Z."/>
            <person name="Harris H.M."/>
            <person name="McCann A."/>
            <person name="Guo C."/>
            <person name="Argimon S."/>
            <person name="Zhang W."/>
            <person name="Yang X."/>
            <person name="Jeffery I.B."/>
            <person name="Cooney J.C."/>
            <person name="Kagawa T.F."/>
            <person name="Liu W."/>
            <person name="Song Y."/>
            <person name="Salvetti E."/>
            <person name="Wrobel A."/>
            <person name="Rasinkangas P."/>
            <person name="Parkhill J."/>
            <person name="Rea M.C."/>
            <person name="O'Sullivan O."/>
            <person name="Ritari J."/>
            <person name="Douillard F.P."/>
            <person name="Paul Ross R."/>
            <person name="Yang R."/>
            <person name="Briner A.E."/>
            <person name="Felis G.E."/>
            <person name="de Vos W.M."/>
            <person name="Barrangou R."/>
            <person name="Klaenhammer T.R."/>
            <person name="Caufield P.W."/>
            <person name="Cui Y."/>
            <person name="Zhang H."/>
            <person name="O'Toole P.W."/>
        </authorList>
    </citation>
    <scope>NUCLEOTIDE SEQUENCE [LARGE SCALE GENOMIC DNA]</scope>
    <source>
        <strain evidence="16 17">DSM 18001</strain>
    </source>
</reference>
<dbReference type="Gene3D" id="3.30.1490.20">
    <property type="entry name" value="ATP-grasp fold, A domain"/>
    <property type="match status" value="1"/>
</dbReference>
<dbReference type="Pfam" id="PF02844">
    <property type="entry name" value="GARS_N"/>
    <property type="match status" value="1"/>
</dbReference>
<dbReference type="NCBIfam" id="TIGR00877">
    <property type="entry name" value="purD"/>
    <property type="match status" value="1"/>
</dbReference>
<dbReference type="PANTHER" id="PTHR43472">
    <property type="entry name" value="PHOSPHORIBOSYLAMINE--GLYCINE LIGASE"/>
    <property type="match status" value="1"/>
</dbReference>
<dbReference type="UniPathway" id="UPA00074">
    <property type="reaction ID" value="UER00125"/>
</dbReference>
<dbReference type="STRING" id="331679.IV81_GL001388"/>
<dbReference type="SUPFAM" id="SSF51246">
    <property type="entry name" value="Rudiment single hybrid motif"/>
    <property type="match status" value="1"/>
</dbReference>
<dbReference type="RefSeq" id="WP_057802244.1">
    <property type="nucleotide sequence ID" value="NZ_JQBX01000005.1"/>
</dbReference>
<dbReference type="EMBL" id="JQBX01000005">
    <property type="protein sequence ID" value="KRN94463.1"/>
    <property type="molecule type" value="Genomic_DNA"/>
</dbReference>
<gene>
    <name evidence="13" type="primary">purD</name>
    <name evidence="16" type="ORF">IV81_GL001388</name>
</gene>
<dbReference type="InterPro" id="IPR020560">
    <property type="entry name" value="PRibGlycinamide_synth_C-dom"/>
</dbReference>
<protein>
    <recommendedName>
        <fullName evidence="4 13">Phosphoribosylamine--glycine ligase</fullName>
        <ecNumber evidence="4 13">6.3.4.13</ecNumber>
    </recommendedName>
    <alternativeName>
        <fullName evidence="13">GARS</fullName>
    </alternativeName>
    <alternativeName>
        <fullName evidence="11 13">Glycinamide ribonucleotide synthetase</fullName>
    </alternativeName>
    <alternativeName>
        <fullName evidence="12 13">Phosphoribosylglycinamide synthetase</fullName>
    </alternativeName>
</protein>
<evidence type="ECO:0000256" key="7">
    <source>
        <dbReference type="ARBA" id="ARBA00022755"/>
    </source>
</evidence>
<dbReference type="InterPro" id="IPR020562">
    <property type="entry name" value="PRibGlycinamide_synth_N"/>
</dbReference>
<dbReference type="InterPro" id="IPR016185">
    <property type="entry name" value="PreATP-grasp_dom_sf"/>
</dbReference>
<dbReference type="GO" id="GO:0009113">
    <property type="term" value="P:purine nucleobase biosynthetic process"/>
    <property type="evidence" value="ECO:0007669"/>
    <property type="project" value="InterPro"/>
</dbReference>
<dbReference type="Pfam" id="PF02843">
    <property type="entry name" value="GARS_C"/>
    <property type="match status" value="1"/>
</dbReference>
<dbReference type="SMART" id="SM01209">
    <property type="entry name" value="GARS_A"/>
    <property type="match status" value="1"/>
</dbReference>
<evidence type="ECO:0000256" key="3">
    <source>
        <dbReference type="ARBA" id="ARBA00005174"/>
    </source>
</evidence>
<dbReference type="PATRIC" id="fig|331679.3.peg.1421"/>
<keyword evidence="17" id="KW-1185">Reference proteome</keyword>
<evidence type="ECO:0000256" key="14">
    <source>
        <dbReference type="PROSITE-ProRule" id="PRU00409"/>
    </source>
</evidence>
<evidence type="ECO:0000256" key="6">
    <source>
        <dbReference type="ARBA" id="ARBA00022741"/>
    </source>
</evidence>
<name>A0A0R2KXY0_9LACO</name>
<evidence type="ECO:0000313" key="17">
    <source>
        <dbReference type="Proteomes" id="UP000051859"/>
    </source>
</evidence>
<dbReference type="Proteomes" id="UP000051859">
    <property type="component" value="Unassembled WGS sequence"/>
</dbReference>
<dbReference type="SMART" id="SM01210">
    <property type="entry name" value="GARS_C"/>
    <property type="match status" value="1"/>
</dbReference>
<organism evidence="16 17">
    <name type="scientific">Pediococcus stilesii</name>
    <dbReference type="NCBI Taxonomy" id="331679"/>
    <lineage>
        <taxon>Bacteria</taxon>
        <taxon>Bacillati</taxon>
        <taxon>Bacillota</taxon>
        <taxon>Bacilli</taxon>
        <taxon>Lactobacillales</taxon>
        <taxon>Lactobacillaceae</taxon>
        <taxon>Pediococcus</taxon>
    </lineage>
</organism>
<dbReference type="Gene3D" id="3.90.600.10">
    <property type="entry name" value="Phosphoribosylglycinamide synthetase, C-terminal domain"/>
    <property type="match status" value="1"/>
</dbReference>
<keyword evidence="7 13" id="KW-0658">Purine biosynthesis</keyword>
<dbReference type="Gene3D" id="3.40.50.20">
    <property type="match status" value="1"/>
</dbReference>
<dbReference type="InterPro" id="IPR011761">
    <property type="entry name" value="ATP-grasp"/>
</dbReference>
<dbReference type="EC" id="6.3.4.13" evidence="4 13"/>
<dbReference type="GO" id="GO:0005524">
    <property type="term" value="F:ATP binding"/>
    <property type="evidence" value="ECO:0007669"/>
    <property type="project" value="UniProtKB-UniRule"/>
</dbReference>
<dbReference type="PANTHER" id="PTHR43472:SF1">
    <property type="entry name" value="PHOSPHORIBOSYLAMINE--GLYCINE LIGASE, CHLOROPLASTIC"/>
    <property type="match status" value="1"/>
</dbReference>
<feature type="domain" description="ATP-grasp" evidence="15">
    <location>
        <begin position="109"/>
        <end position="313"/>
    </location>
</feature>
<comment type="caution">
    <text evidence="16">The sequence shown here is derived from an EMBL/GenBank/DDBJ whole genome shotgun (WGS) entry which is preliminary data.</text>
</comment>
<dbReference type="InterPro" id="IPR000115">
    <property type="entry name" value="PRibGlycinamide_synth"/>
</dbReference>
<comment type="similarity">
    <text evidence="10 13">Belongs to the GARS family.</text>
</comment>